<dbReference type="RefSeq" id="WP_110263949.1">
    <property type="nucleotide sequence ID" value="NZ_CAWNXA010000002.1"/>
</dbReference>
<accession>A0A318EHI3</accession>
<dbReference type="AlphaFoldDB" id="A0A318EHI3"/>
<sequence length="289" mass="31881">MPAPIPSSAQLDAYRRRNAERPVVLFYRFGLGADVTRAETVTKLAALASAHRGRLRWSGTEEQVLIGVLPLYRHCARLHFATRAAALEMVQSPAHGELFDEAVALEIAVLNEQPRGARLAMRLMALALPRWPFFDNRADSAPEPGIGTRIMPTQAAYDAFVAHPDPQAPVVMVNWLRFRERAEYPADTVADGEAVSGQTAYYRYGKRAFVALHSLGARALFVSRYRQMLVGNGGDPGVDLWHEFAMVEYLGRAGFRRMTALRRYRAALHHRAAGLADGGQGLVVTTTGV</sequence>
<keyword evidence="2" id="KW-1185">Reference proteome</keyword>
<organism evidence="1 2">
    <name type="scientific">Sinimarinibacterium flocculans</name>
    <dbReference type="NCBI Taxonomy" id="985250"/>
    <lineage>
        <taxon>Bacteria</taxon>
        <taxon>Pseudomonadati</taxon>
        <taxon>Pseudomonadota</taxon>
        <taxon>Gammaproteobacteria</taxon>
        <taxon>Nevskiales</taxon>
        <taxon>Nevskiaceae</taxon>
        <taxon>Sinimarinibacterium</taxon>
    </lineage>
</organism>
<protein>
    <submittedName>
        <fullName evidence="1">Uncharacterized protein</fullName>
    </submittedName>
</protein>
<dbReference type="OrthoDB" id="8909581at2"/>
<dbReference type="EMBL" id="QICN01000002">
    <property type="protein sequence ID" value="PXV70265.1"/>
    <property type="molecule type" value="Genomic_DNA"/>
</dbReference>
<dbReference type="Proteomes" id="UP000248330">
    <property type="component" value="Unassembled WGS sequence"/>
</dbReference>
<evidence type="ECO:0000313" key="2">
    <source>
        <dbReference type="Proteomes" id="UP000248330"/>
    </source>
</evidence>
<dbReference type="Gene3D" id="3.30.70.100">
    <property type="match status" value="1"/>
</dbReference>
<name>A0A318EHI3_9GAMM</name>
<reference evidence="1 2" key="1">
    <citation type="submission" date="2018-04" db="EMBL/GenBank/DDBJ databases">
        <title>Genomic Encyclopedia of Type Strains, Phase IV (KMG-IV): sequencing the most valuable type-strain genomes for metagenomic binning, comparative biology and taxonomic classification.</title>
        <authorList>
            <person name="Goeker M."/>
        </authorList>
    </citation>
    <scope>NUCLEOTIDE SEQUENCE [LARGE SCALE GENOMIC DNA]</scope>
    <source>
        <strain evidence="1 2">DSM 104150</strain>
    </source>
</reference>
<gene>
    <name evidence="1" type="ORF">C8D93_102117</name>
</gene>
<proteinExistence type="predicted"/>
<evidence type="ECO:0000313" key="1">
    <source>
        <dbReference type="EMBL" id="PXV70265.1"/>
    </source>
</evidence>
<comment type="caution">
    <text evidence="1">The sequence shown here is derived from an EMBL/GenBank/DDBJ whole genome shotgun (WGS) entry which is preliminary data.</text>
</comment>